<evidence type="ECO:0000313" key="1">
    <source>
        <dbReference type="EMBL" id="CAG8741083.1"/>
    </source>
</evidence>
<reference evidence="1" key="1">
    <citation type="submission" date="2021-06" db="EMBL/GenBank/DDBJ databases">
        <authorList>
            <person name="Kallberg Y."/>
            <person name="Tangrot J."/>
            <person name="Rosling A."/>
        </authorList>
    </citation>
    <scope>NUCLEOTIDE SEQUENCE</scope>
    <source>
        <strain evidence="1">MA461A</strain>
    </source>
</reference>
<protein>
    <submittedName>
        <fullName evidence="1">29788_t:CDS:1</fullName>
    </submittedName>
</protein>
<sequence length="44" mass="5129">QDAYNILYQILDNKNWKVRYYSQEPQTAVVLIAPLTTDSNKLEA</sequence>
<feature type="non-terminal residue" evidence="1">
    <location>
        <position position="44"/>
    </location>
</feature>
<keyword evidence="2" id="KW-1185">Reference proteome</keyword>
<accession>A0ACA9Q7P4</accession>
<evidence type="ECO:0000313" key="2">
    <source>
        <dbReference type="Proteomes" id="UP000789920"/>
    </source>
</evidence>
<proteinExistence type="predicted"/>
<organism evidence="1 2">
    <name type="scientific">Racocetra persica</name>
    <dbReference type="NCBI Taxonomy" id="160502"/>
    <lineage>
        <taxon>Eukaryota</taxon>
        <taxon>Fungi</taxon>
        <taxon>Fungi incertae sedis</taxon>
        <taxon>Mucoromycota</taxon>
        <taxon>Glomeromycotina</taxon>
        <taxon>Glomeromycetes</taxon>
        <taxon>Diversisporales</taxon>
        <taxon>Gigasporaceae</taxon>
        <taxon>Racocetra</taxon>
    </lineage>
</organism>
<name>A0ACA9Q7P4_9GLOM</name>
<feature type="non-terminal residue" evidence="1">
    <location>
        <position position="1"/>
    </location>
</feature>
<dbReference type="Proteomes" id="UP000789920">
    <property type="component" value="Unassembled WGS sequence"/>
</dbReference>
<gene>
    <name evidence="1" type="ORF">RPERSI_LOCUS13162</name>
</gene>
<comment type="caution">
    <text evidence="1">The sequence shown here is derived from an EMBL/GenBank/DDBJ whole genome shotgun (WGS) entry which is preliminary data.</text>
</comment>
<dbReference type="EMBL" id="CAJVQC010028914">
    <property type="protein sequence ID" value="CAG8741083.1"/>
    <property type="molecule type" value="Genomic_DNA"/>
</dbReference>